<dbReference type="Pfam" id="PF06985">
    <property type="entry name" value="HET"/>
    <property type="match status" value="1"/>
</dbReference>
<keyword evidence="4" id="KW-1185">Reference proteome</keyword>
<dbReference type="PANTHER" id="PTHR33112:SF16">
    <property type="entry name" value="HETEROKARYON INCOMPATIBILITY DOMAIN-CONTAINING PROTEIN"/>
    <property type="match status" value="1"/>
</dbReference>
<evidence type="ECO:0000313" key="4">
    <source>
        <dbReference type="Proteomes" id="UP001302812"/>
    </source>
</evidence>
<reference evidence="3" key="2">
    <citation type="submission" date="2023-05" db="EMBL/GenBank/DDBJ databases">
        <authorList>
            <consortium name="Lawrence Berkeley National Laboratory"/>
            <person name="Steindorff A."/>
            <person name="Hensen N."/>
            <person name="Bonometti L."/>
            <person name="Westerberg I."/>
            <person name="Brannstrom I.O."/>
            <person name="Guillou S."/>
            <person name="Cros-Aarteil S."/>
            <person name="Calhoun S."/>
            <person name="Haridas S."/>
            <person name="Kuo A."/>
            <person name="Mondo S."/>
            <person name="Pangilinan J."/>
            <person name="Riley R."/>
            <person name="Labutti K."/>
            <person name="Andreopoulos B."/>
            <person name="Lipzen A."/>
            <person name="Chen C."/>
            <person name="Yanf M."/>
            <person name="Daum C."/>
            <person name="Ng V."/>
            <person name="Clum A."/>
            <person name="Ohm R."/>
            <person name="Martin F."/>
            <person name="Silar P."/>
            <person name="Natvig D."/>
            <person name="Lalanne C."/>
            <person name="Gautier V."/>
            <person name="Ament-Velasquez S.L."/>
            <person name="Kruys A."/>
            <person name="Hutchinson M.I."/>
            <person name="Powell A.J."/>
            <person name="Barry K."/>
            <person name="Miller A.N."/>
            <person name="Grigoriev I.V."/>
            <person name="Debuchy R."/>
            <person name="Gladieux P."/>
            <person name="Thoren M.H."/>
            <person name="Johannesson H."/>
        </authorList>
    </citation>
    <scope>NUCLEOTIDE SEQUENCE</scope>
    <source>
        <strain evidence="3">CBS 508.74</strain>
    </source>
</reference>
<proteinExistence type="predicted"/>
<feature type="compositionally biased region" description="Polar residues" evidence="1">
    <location>
        <begin position="90"/>
        <end position="99"/>
    </location>
</feature>
<evidence type="ECO:0000259" key="2">
    <source>
        <dbReference type="Pfam" id="PF06985"/>
    </source>
</evidence>
<dbReference type="EMBL" id="MU853383">
    <property type="protein sequence ID" value="KAK4107073.1"/>
    <property type="molecule type" value="Genomic_DNA"/>
</dbReference>
<comment type="caution">
    <text evidence="3">The sequence shown here is derived from an EMBL/GenBank/DDBJ whole genome shotgun (WGS) entry which is preliminary data.</text>
</comment>
<dbReference type="Proteomes" id="UP001302812">
    <property type="component" value="Unassembled WGS sequence"/>
</dbReference>
<gene>
    <name evidence="3" type="ORF">N656DRAFT_742481</name>
</gene>
<dbReference type="PANTHER" id="PTHR33112">
    <property type="entry name" value="DOMAIN PROTEIN, PUTATIVE-RELATED"/>
    <property type="match status" value="1"/>
</dbReference>
<organism evidence="3 4">
    <name type="scientific">Canariomyces notabilis</name>
    <dbReference type="NCBI Taxonomy" id="2074819"/>
    <lineage>
        <taxon>Eukaryota</taxon>
        <taxon>Fungi</taxon>
        <taxon>Dikarya</taxon>
        <taxon>Ascomycota</taxon>
        <taxon>Pezizomycotina</taxon>
        <taxon>Sordariomycetes</taxon>
        <taxon>Sordariomycetidae</taxon>
        <taxon>Sordariales</taxon>
        <taxon>Chaetomiaceae</taxon>
        <taxon>Canariomyces</taxon>
    </lineage>
</organism>
<evidence type="ECO:0000313" key="3">
    <source>
        <dbReference type="EMBL" id="KAK4107073.1"/>
    </source>
</evidence>
<accession>A0AAN6QBD7</accession>
<dbReference type="AlphaFoldDB" id="A0AAN6QBD7"/>
<feature type="region of interest" description="Disordered" evidence="1">
    <location>
        <begin position="80"/>
        <end position="99"/>
    </location>
</feature>
<name>A0AAN6QBD7_9PEZI</name>
<protein>
    <submittedName>
        <fullName evidence="3">HET-domain-containing protein</fullName>
    </submittedName>
</protein>
<reference evidence="3" key="1">
    <citation type="journal article" date="2023" name="Mol. Phylogenet. Evol.">
        <title>Genome-scale phylogeny and comparative genomics of the fungal order Sordariales.</title>
        <authorList>
            <person name="Hensen N."/>
            <person name="Bonometti L."/>
            <person name="Westerberg I."/>
            <person name="Brannstrom I.O."/>
            <person name="Guillou S."/>
            <person name="Cros-Aarteil S."/>
            <person name="Calhoun S."/>
            <person name="Haridas S."/>
            <person name="Kuo A."/>
            <person name="Mondo S."/>
            <person name="Pangilinan J."/>
            <person name="Riley R."/>
            <person name="LaButti K."/>
            <person name="Andreopoulos B."/>
            <person name="Lipzen A."/>
            <person name="Chen C."/>
            <person name="Yan M."/>
            <person name="Daum C."/>
            <person name="Ng V."/>
            <person name="Clum A."/>
            <person name="Steindorff A."/>
            <person name="Ohm R.A."/>
            <person name="Martin F."/>
            <person name="Silar P."/>
            <person name="Natvig D.O."/>
            <person name="Lalanne C."/>
            <person name="Gautier V."/>
            <person name="Ament-Velasquez S.L."/>
            <person name="Kruys A."/>
            <person name="Hutchinson M.I."/>
            <person name="Powell A.J."/>
            <person name="Barry K."/>
            <person name="Miller A.N."/>
            <person name="Grigoriev I.V."/>
            <person name="Debuchy R."/>
            <person name="Gladieux P."/>
            <person name="Hiltunen Thoren M."/>
            <person name="Johannesson H."/>
        </authorList>
    </citation>
    <scope>NUCLEOTIDE SEQUENCE</scope>
    <source>
        <strain evidence="3">CBS 508.74</strain>
    </source>
</reference>
<dbReference type="GeneID" id="89936959"/>
<dbReference type="RefSeq" id="XP_064664643.1">
    <property type="nucleotide sequence ID" value="XM_064812834.1"/>
</dbReference>
<feature type="domain" description="Heterokaryon incompatibility" evidence="2">
    <location>
        <begin position="228"/>
        <end position="374"/>
    </location>
</feature>
<evidence type="ECO:0000256" key="1">
    <source>
        <dbReference type="SAM" id="MobiDB-lite"/>
    </source>
</evidence>
<sequence length="666" mass="74598">MDIPIAGVLPLEEVEVINMTNSIHSCGHCQKLIINFRESTTLGGVADCIQVDRPSIMSALAGGCLLFQHMNRMLSQHLNTAGVRGRHSKPNPSGTSQNTHSQFVLTLEFTSKRNRAGDLYWATVHWHFPGEPPQLDNEAGGLAVSAFSSEPVASFVTTRPILPRVTVDGVCGLAKTWLNDCHSGHQNCPKHQTTFMPTRLIDLRSLENGCARLHAPTPADVTKYAAKYAALSYCWGPYNHMTTTKASLSDRINAIHIHSLPQSIQDAISVTRGLDIWFLWVDCLCIVQDDGEEVSREIAGMPDVYMGAYVTITASCATGSHEVFYRCRPPAEDPLQFRIPYQISGKQGAVILTTEIAPYHVEEPLSTRGWALQERLLSPRVLEFASRQLRSLCHSRIYSDAGMMYDDPLQQVAPLPIRSPAPPRRYPGDGPLAHCGFPEWDHIVWKYTSRSLTMPKDRLLAISGIAKVYSEVLRSDYLAGLWRVDLLHDLAWMMCQVPNKQPLQKRAPSWSWAAIDGMIVSGPLSRPRAQYAAEVVECECLPVSSSAPFGAVINGGFLKIPSFVRRVSKPILLHNSLVRIWFDTVESSRWSIQKQWFLLLYPHLRLGDGDTPAERAVEMYGLVLAEQGQDFERVGFFSLYLSFVPDENLQRFYGLEHWEYRTLTIL</sequence>
<dbReference type="InterPro" id="IPR010730">
    <property type="entry name" value="HET"/>
</dbReference>